<dbReference type="OrthoDB" id="1270335at2"/>
<organism evidence="2 3">
    <name type="scientific">Candidatus Ornithobacterium hominis</name>
    <dbReference type="NCBI Taxonomy" id="2497989"/>
    <lineage>
        <taxon>Bacteria</taxon>
        <taxon>Pseudomonadati</taxon>
        <taxon>Bacteroidota</taxon>
        <taxon>Flavobacteriia</taxon>
        <taxon>Flavobacteriales</taxon>
        <taxon>Weeksellaceae</taxon>
        <taxon>Ornithobacterium</taxon>
    </lineage>
</organism>
<dbReference type="AlphaFoldDB" id="A0A383U4K6"/>
<name>A0A383U4K6_9FLAO</name>
<reference evidence="2 3" key="1">
    <citation type="submission" date="2018-09" db="EMBL/GenBank/DDBJ databases">
        <authorList>
            <consortium name="Pathogen Informatics"/>
        </authorList>
    </citation>
    <scope>NUCLEOTIDE SEQUENCE [LARGE SCALE GENOMIC DNA]</scope>
    <source>
        <strain evidence="2 3">OH-22767</strain>
    </source>
</reference>
<proteinExistence type="predicted"/>
<feature type="region of interest" description="Disordered" evidence="1">
    <location>
        <begin position="188"/>
        <end position="234"/>
    </location>
</feature>
<dbReference type="Proteomes" id="UP000262142">
    <property type="component" value="Unassembled WGS sequence"/>
</dbReference>
<evidence type="ECO:0000313" key="3">
    <source>
        <dbReference type="Proteomes" id="UP000262142"/>
    </source>
</evidence>
<gene>
    <name evidence="2" type="ORF">SAMEA104719789_01675</name>
</gene>
<keyword evidence="3" id="KW-1185">Reference proteome</keyword>
<accession>A0A383U4K6</accession>
<evidence type="ECO:0000313" key="2">
    <source>
        <dbReference type="EMBL" id="SZD74216.1"/>
    </source>
</evidence>
<protein>
    <submittedName>
        <fullName evidence="2">Uncharacterized protein</fullName>
    </submittedName>
</protein>
<feature type="compositionally biased region" description="Basic and acidic residues" evidence="1">
    <location>
        <begin position="191"/>
        <end position="203"/>
    </location>
</feature>
<evidence type="ECO:0000256" key="1">
    <source>
        <dbReference type="SAM" id="MobiDB-lite"/>
    </source>
</evidence>
<dbReference type="EMBL" id="UNSC01000008">
    <property type="protein sequence ID" value="SZD74216.1"/>
    <property type="molecule type" value="Genomic_DNA"/>
</dbReference>
<sequence length="234" mass="27629">MNLQENLPIEKMKKYGIMNNDESFTKKLSPEDIQKFLTGGVIIAEANSKRLIFQLDKNNTELKAYFYERRNEVENLNNTMNEIQYETLLKLDEMGQEKYENLEVKAYMFNKELGAVTMLDVFKDRDVILEKLKADKDLEQNNRYKVELLKLKGFLQDKIDKFPEIAKDILVDLNIVSKTIQSVNGISENEEMSRKQNKSKIELEVNDPDLYQDANLERSQNQEIEEERKRGFRR</sequence>
<dbReference type="RefSeq" id="WP_119059823.1">
    <property type="nucleotide sequence ID" value="NZ_UNSC01000008.1"/>
</dbReference>